<dbReference type="KEGG" id="ttf:THTE_3310"/>
<name>A0A286RJ24_9BACT</name>
<sequence>MASGKIALSDGRTPVFKKSTSEAILALFWKIHKPKTIRAKHAKEEKQYSCTIREI</sequence>
<reference evidence="1 2" key="1">
    <citation type="journal article" name="Front. Microbiol.">
        <title>Sugar Metabolism of the First Thermophilic Planctomycete Thermogutta terrifontis: Comparative Genomic and Transcriptomic Approaches.</title>
        <authorList>
            <person name="Elcheninov A.G."/>
            <person name="Menzel P."/>
            <person name="Gudbergsdottir S.R."/>
            <person name="Slesarev A.I."/>
            <person name="Kadnikov V.V."/>
            <person name="Krogh A."/>
            <person name="Bonch-Osmolovskaya E.A."/>
            <person name="Peng X."/>
            <person name="Kublanov I.V."/>
        </authorList>
    </citation>
    <scope>NUCLEOTIDE SEQUENCE [LARGE SCALE GENOMIC DNA]</scope>
    <source>
        <strain evidence="1 2">R1</strain>
    </source>
</reference>
<accession>A0A286RJ24</accession>
<keyword evidence="2" id="KW-1185">Reference proteome</keyword>
<dbReference type="AlphaFoldDB" id="A0A286RJ24"/>
<evidence type="ECO:0000313" key="1">
    <source>
        <dbReference type="EMBL" id="ASV75912.1"/>
    </source>
</evidence>
<protein>
    <submittedName>
        <fullName evidence="1">Uncharacterized protein</fullName>
    </submittedName>
</protein>
<proteinExistence type="predicted"/>
<evidence type="ECO:0000313" key="2">
    <source>
        <dbReference type="Proteomes" id="UP000215086"/>
    </source>
</evidence>
<gene>
    <name evidence="1" type="ORF">THTE_3310</name>
</gene>
<dbReference type="EMBL" id="CP018477">
    <property type="protein sequence ID" value="ASV75912.1"/>
    <property type="molecule type" value="Genomic_DNA"/>
</dbReference>
<organism evidence="1 2">
    <name type="scientific">Thermogutta terrifontis</name>
    <dbReference type="NCBI Taxonomy" id="1331910"/>
    <lineage>
        <taxon>Bacteria</taxon>
        <taxon>Pseudomonadati</taxon>
        <taxon>Planctomycetota</taxon>
        <taxon>Planctomycetia</taxon>
        <taxon>Pirellulales</taxon>
        <taxon>Thermoguttaceae</taxon>
        <taxon>Thermogutta</taxon>
    </lineage>
</organism>
<dbReference type="Proteomes" id="UP000215086">
    <property type="component" value="Chromosome"/>
</dbReference>